<dbReference type="RefSeq" id="WP_086788917.1">
    <property type="nucleotide sequence ID" value="NZ_JAGIOO010000001.1"/>
</dbReference>
<organism evidence="1 2">
    <name type="scientific">Crossiella equi</name>
    <dbReference type="NCBI Taxonomy" id="130796"/>
    <lineage>
        <taxon>Bacteria</taxon>
        <taxon>Bacillati</taxon>
        <taxon>Actinomycetota</taxon>
        <taxon>Actinomycetes</taxon>
        <taxon>Pseudonocardiales</taxon>
        <taxon>Pseudonocardiaceae</taxon>
        <taxon>Crossiella</taxon>
    </lineage>
</organism>
<dbReference type="Proteomes" id="UP001519363">
    <property type="component" value="Unassembled WGS sequence"/>
</dbReference>
<name>A0ABS5AA40_9PSEU</name>
<dbReference type="InterPro" id="IPR032710">
    <property type="entry name" value="NTF2-like_dom_sf"/>
</dbReference>
<dbReference type="Pfam" id="PF07366">
    <property type="entry name" value="SnoaL"/>
    <property type="match status" value="1"/>
</dbReference>
<evidence type="ECO:0000313" key="1">
    <source>
        <dbReference type="EMBL" id="MBP2473443.1"/>
    </source>
</evidence>
<sequence length="149" mass="16125">MSSKAADVVHRYLDEVVNGGNLDLLPELWAEDLVWQGGAYGTVVGLAAFQDVLSSRTHLPFTGCYLSVHETITAGEKVIVRFSNSGTHTGTFLGLAPTGRHLEWLGIGIYTVREGKIAEAYVAEDTRMSMGEDETDGVPEVCPEVADLR</sequence>
<dbReference type="SUPFAM" id="SSF54427">
    <property type="entry name" value="NTF2-like"/>
    <property type="match status" value="1"/>
</dbReference>
<proteinExistence type="predicted"/>
<dbReference type="InterPro" id="IPR009959">
    <property type="entry name" value="Cyclase_SnoaL-like"/>
</dbReference>
<reference evidence="1 2" key="1">
    <citation type="submission" date="2021-03" db="EMBL/GenBank/DDBJ databases">
        <title>Sequencing the genomes of 1000 actinobacteria strains.</title>
        <authorList>
            <person name="Klenk H.-P."/>
        </authorList>
    </citation>
    <scope>NUCLEOTIDE SEQUENCE [LARGE SCALE GENOMIC DNA]</scope>
    <source>
        <strain evidence="1 2">DSM 44580</strain>
    </source>
</reference>
<dbReference type="Gene3D" id="3.10.450.50">
    <property type="match status" value="1"/>
</dbReference>
<comment type="caution">
    <text evidence="1">The sequence shown here is derived from an EMBL/GenBank/DDBJ whole genome shotgun (WGS) entry which is preliminary data.</text>
</comment>
<protein>
    <submittedName>
        <fullName evidence="1">Ester cyclase</fullName>
    </submittedName>
</protein>
<accession>A0ABS5AA40</accession>
<gene>
    <name evidence="1" type="ORF">JOF53_002315</name>
</gene>
<dbReference type="EMBL" id="JAGIOO010000001">
    <property type="protein sequence ID" value="MBP2473443.1"/>
    <property type="molecule type" value="Genomic_DNA"/>
</dbReference>
<dbReference type="PANTHER" id="PTHR38436">
    <property type="entry name" value="POLYKETIDE CYCLASE SNOAL-LIKE DOMAIN"/>
    <property type="match status" value="1"/>
</dbReference>
<keyword evidence="2" id="KW-1185">Reference proteome</keyword>
<dbReference type="PANTHER" id="PTHR38436:SF1">
    <property type="entry name" value="ESTER CYCLASE"/>
    <property type="match status" value="1"/>
</dbReference>
<evidence type="ECO:0000313" key="2">
    <source>
        <dbReference type="Proteomes" id="UP001519363"/>
    </source>
</evidence>